<protein>
    <submittedName>
        <fullName evidence="1">Uncharacterized protein</fullName>
    </submittedName>
</protein>
<reference evidence="1 2" key="1">
    <citation type="journal article" date="2016" name="Nat. Commun.">
        <title>Thousands of microbial genomes shed light on interconnected biogeochemical processes in an aquifer system.</title>
        <authorList>
            <person name="Anantharaman K."/>
            <person name="Brown C.T."/>
            <person name="Hug L.A."/>
            <person name="Sharon I."/>
            <person name="Castelle C.J."/>
            <person name="Probst A.J."/>
            <person name="Thomas B.C."/>
            <person name="Singh A."/>
            <person name="Wilkins M.J."/>
            <person name="Karaoz U."/>
            <person name="Brodie E.L."/>
            <person name="Williams K.H."/>
            <person name="Hubbard S.S."/>
            <person name="Banfield J.F."/>
        </authorList>
    </citation>
    <scope>NUCLEOTIDE SEQUENCE [LARGE SCALE GENOMIC DNA]</scope>
</reference>
<evidence type="ECO:0000313" key="2">
    <source>
        <dbReference type="Proteomes" id="UP000177602"/>
    </source>
</evidence>
<accession>A0A1F6V1H6</accession>
<dbReference type="EMBL" id="MFTN01000008">
    <property type="protein sequence ID" value="OGI63284.1"/>
    <property type="molecule type" value="Genomic_DNA"/>
</dbReference>
<organism evidence="1 2">
    <name type="scientific">Candidatus Nomurabacteria bacterium RIFCSPHIGHO2_01_FULL_40_12</name>
    <dbReference type="NCBI Taxonomy" id="1801737"/>
    <lineage>
        <taxon>Bacteria</taxon>
        <taxon>Candidatus Nomuraibacteriota</taxon>
    </lineage>
</organism>
<name>A0A1F6V1H6_9BACT</name>
<dbReference type="AlphaFoldDB" id="A0A1F6V1H6"/>
<evidence type="ECO:0000313" key="1">
    <source>
        <dbReference type="EMBL" id="OGI63284.1"/>
    </source>
</evidence>
<gene>
    <name evidence="1" type="ORF">A2818_02755</name>
</gene>
<comment type="caution">
    <text evidence="1">The sequence shown here is derived from an EMBL/GenBank/DDBJ whole genome shotgun (WGS) entry which is preliminary data.</text>
</comment>
<dbReference type="Proteomes" id="UP000177602">
    <property type="component" value="Unassembled WGS sequence"/>
</dbReference>
<sequence>MPDEFLSPQSLTKTVERFVWLSLTDFQVEVRSLYPGRGGATWYREEKKKHKNWPSHPDEFYKDKGWIDWSWLFGKENHLKKEFLPFAEFQAEVSNLYRGQGDIQKWYHRERRKRQGWHSHPDKIYKDEGWIDWPELVDRDNRLKQEWLSFTDFQADIQSVYRGQKPIMEWYKKERANRPYWPANPEWIYPNDWQGFPRLVKK</sequence>
<proteinExistence type="predicted"/>